<proteinExistence type="predicted"/>
<evidence type="ECO:0000313" key="3">
    <source>
        <dbReference type="Proteomes" id="UP001282284"/>
    </source>
</evidence>
<keyword evidence="1" id="KW-1133">Transmembrane helix</keyword>
<keyword evidence="1" id="KW-0472">Membrane</keyword>
<evidence type="ECO:0000256" key="1">
    <source>
        <dbReference type="SAM" id="Phobius"/>
    </source>
</evidence>
<reference evidence="2 3" key="1">
    <citation type="submission" date="2023-06" db="EMBL/GenBank/DDBJ databases">
        <title>Sporosarcina sp. nov., isolated from Korean traditional fermented seafood 'Jeotgal'.</title>
        <authorList>
            <person name="Yang A.I."/>
            <person name="Shin N.-R."/>
        </authorList>
    </citation>
    <scope>NUCLEOTIDE SEQUENCE [LARGE SCALE GENOMIC DNA]</scope>
    <source>
        <strain evidence="2 3">KCTC13119</strain>
    </source>
</reference>
<gene>
    <name evidence="2" type="ORF">QT711_09005</name>
</gene>
<organism evidence="2 3">
    <name type="scientific">Sporosarcina saromensis</name>
    <dbReference type="NCBI Taxonomy" id="359365"/>
    <lineage>
        <taxon>Bacteria</taxon>
        <taxon>Bacillati</taxon>
        <taxon>Bacillota</taxon>
        <taxon>Bacilli</taxon>
        <taxon>Bacillales</taxon>
        <taxon>Caryophanaceae</taxon>
        <taxon>Sporosarcina</taxon>
    </lineage>
</organism>
<keyword evidence="3" id="KW-1185">Reference proteome</keyword>
<name>A0ABU4GAC4_9BACL</name>
<dbReference type="EMBL" id="JAUBDI010000007">
    <property type="protein sequence ID" value="MDW0113327.1"/>
    <property type="molecule type" value="Genomic_DNA"/>
</dbReference>
<keyword evidence="1" id="KW-0812">Transmembrane</keyword>
<comment type="caution">
    <text evidence="2">The sequence shown here is derived from an EMBL/GenBank/DDBJ whole genome shotgun (WGS) entry which is preliminary data.</text>
</comment>
<feature type="transmembrane region" description="Helical" evidence="1">
    <location>
        <begin position="6"/>
        <end position="25"/>
    </location>
</feature>
<sequence length="51" mass="6075">MAVLLWIFSMLILYFVIYFAVKDGIDKSEVGKLIIKKYGNQKVEREMDDRF</sequence>
<accession>A0ABU4GAC4</accession>
<dbReference type="Proteomes" id="UP001282284">
    <property type="component" value="Unassembled WGS sequence"/>
</dbReference>
<dbReference type="RefSeq" id="WP_317943613.1">
    <property type="nucleotide sequence ID" value="NZ_JAUBDI010000007.1"/>
</dbReference>
<evidence type="ECO:0000313" key="2">
    <source>
        <dbReference type="EMBL" id="MDW0113327.1"/>
    </source>
</evidence>
<protein>
    <submittedName>
        <fullName evidence="2">Uncharacterized protein</fullName>
    </submittedName>
</protein>